<reference evidence="6" key="1">
    <citation type="submission" date="2019-10" db="EMBL/GenBank/DDBJ databases">
        <authorList>
            <person name="Zhang R."/>
            <person name="Pan Y."/>
            <person name="Wang J."/>
            <person name="Ma R."/>
            <person name="Yu S."/>
        </authorList>
    </citation>
    <scope>NUCLEOTIDE SEQUENCE</scope>
    <source>
        <strain evidence="6">LA-IB0</strain>
        <tissue evidence="6">Leaf</tissue>
    </source>
</reference>
<dbReference type="InterPro" id="IPR035595">
    <property type="entry name" value="UDP_glycos_trans_CS"/>
</dbReference>
<keyword evidence="7" id="KW-1185">Reference proteome</keyword>
<sequence length="575" mass="64263">MKPHVAFLPSSGMGHILPLFQLAKHLVLHHGFHVSFLVITTEASAAQNHFFQSAAAVSPDLSVISLPPADVSGIITGDMRVVTQISIIARESIKPLKPILIDLKPISLIIDIFTTDAIDVCRELSIPVYSFFTASTLLLTFSLYLPTLDREVEGDRLKYAARIFLNAWEDLDIDRIKALKENNFFQNIPTPPVYSIGPLIKDEENLTENDSEILAWLDAQPCESVIYVCLGSGGTLSSKQLTELALGLEMSRQRFILVARRPTDTSASAAYFNVGGDENEPSKYLPDGFVERVRGVGLVVPSWMPQLAVLSHPSTAVFLSHCGWNSTLESLVRGVPIIAWPLYAEQRMNASMLVEEAGVAVKVATDGGDGVIGREEIEKVVTAVMEGEQGEGIKRRAKELKESARKALENGCCLNDPFAKLLGRTRARPQSETTSFHSRRAFLAKAPVLPFILRYPYSRFSPAWDSISGVRHAILLLCQFVNYIEVTQLPVYYPSEQEKENPKLYAGNGDLILSNIGLAEKRVLPCRSQWFILSKIVGVRDLYIHREQLWWDSQNLHNYDINWPWKLRFEDDGWT</sequence>
<dbReference type="EMBL" id="WHWC01000001">
    <property type="protein sequence ID" value="KAG8389965.1"/>
    <property type="molecule type" value="Genomic_DNA"/>
</dbReference>
<proteinExistence type="inferred from homology"/>
<dbReference type="Pfam" id="PF00201">
    <property type="entry name" value="UDPGT"/>
    <property type="match status" value="1"/>
</dbReference>
<evidence type="ECO:0000256" key="1">
    <source>
        <dbReference type="ARBA" id="ARBA00009995"/>
    </source>
</evidence>
<dbReference type="PROSITE" id="PS00375">
    <property type="entry name" value="UDPGT"/>
    <property type="match status" value="1"/>
</dbReference>
<dbReference type="FunFam" id="3.40.50.2000:FF:000051">
    <property type="entry name" value="Glycosyltransferase"/>
    <property type="match status" value="1"/>
</dbReference>
<dbReference type="GO" id="GO:0008194">
    <property type="term" value="F:UDP-glycosyltransferase activity"/>
    <property type="evidence" value="ECO:0007669"/>
    <property type="project" value="InterPro"/>
</dbReference>
<comment type="similarity">
    <text evidence="1 4">Belongs to the UDP-glycosyltransferase family.</text>
</comment>
<gene>
    <name evidence="6" type="ORF">BUALT_Bualt01G0034300</name>
</gene>
<dbReference type="AlphaFoldDB" id="A0AAV6YER0"/>
<dbReference type="EC" id="2.4.1.-" evidence="5"/>
<dbReference type="PANTHER" id="PTHR48046:SF4">
    <property type="entry name" value="GLYCOSYLTRANSFERASE"/>
    <property type="match status" value="1"/>
</dbReference>
<evidence type="ECO:0000256" key="4">
    <source>
        <dbReference type="RuleBase" id="RU003718"/>
    </source>
</evidence>
<organism evidence="6 7">
    <name type="scientific">Buddleja alternifolia</name>
    <dbReference type="NCBI Taxonomy" id="168488"/>
    <lineage>
        <taxon>Eukaryota</taxon>
        <taxon>Viridiplantae</taxon>
        <taxon>Streptophyta</taxon>
        <taxon>Embryophyta</taxon>
        <taxon>Tracheophyta</taxon>
        <taxon>Spermatophyta</taxon>
        <taxon>Magnoliopsida</taxon>
        <taxon>eudicotyledons</taxon>
        <taxon>Gunneridae</taxon>
        <taxon>Pentapetalae</taxon>
        <taxon>asterids</taxon>
        <taxon>lamiids</taxon>
        <taxon>Lamiales</taxon>
        <taxon>Scrophulariaceae</taxon>
        <taxon>Buddlejeae</taxon>
        <taxon>Buddleja</taxon>
    </lineage>
</organism>
<name>A0AAV6YER0_9LAMI</name>
<evidence type="ECO:0000256" key="5">
    <source>
        <dbReference type="RuleBase" id="RU362057"/>
    </source>
</evidence>
<keyword evidence="3 4" id="KW-0808">Transferase</keyword>
<dbReference type="CDD" id="cd03784">
    <property type="entry name" value="GT1_Gtf-like"/>
    <property type="match status" value="1"/>
</dbReference>
<dbReference type="PANTHER" id="PTHR48046">
    <property type="entry name" value="UDP-GLYCOSYLTRANSFERASE 72E1"/>
    <property type="match status" value="1"/>
</dbReference>
<keyword evidence="2 4" id="KW-0328">Glycosyltransferase</keyword>
<dbReference type="Proteomes" id="UP000826271">
    <property type="component" value="Unassembled WGS sequence"/>
</dbReference>
<evidence type="ECO:0000313" key="6">
    <source>
        <dbReference type="EMBL" id="KAG8389965.1"/>
    </source>
</evidence>
<protein>
    <recommendedName>
        <fullName evidence="5">Glycosyltransferase</fullName>
        <ecNumber evidence="5">2.4.1.-</ecNumber>
    </recommendedName>
</protein>
<evidence type="ECO:0000256" key="2">
    <source>
        <dbReference type="ARBA" id="ARBA00022676"/>
    </source>
</evidence>
<dbReference type="InterPro" id="IPR002213">
    <property type="entry name" value="UDP_glucos_trans"/>
</dbReference>
<evidence type="ECO:0000313" key="7">
    <source>
        <dbReference type="Proteomes" id="UP000826271"/>
    </source>
</evidence>
<comment type="caution">
    <text evidence="6">The sequence shown here is derived from an EMBL/GenBank/DDBJ whole genome shotgun (WGS) entry which is preliminary data.</text>
</comment>
<evidence type="ECO:0000256" key="3">
    <source>
        <dbReference type="ARBA" id="ARBA00022679"/>
    </source>
</evidence>
<accession>A0AAV6YER0</accession>
<dbReference type="Gene3D" id="3.40.50.2000">
    <property type="entry name" value="Glycogen Phosphorylase B"/>
    <property type="match status" value="3"/>
</dbReference>
<dbReference type="SUPFAM" id="SSF53756">
    <property type="entry name" value="UDP-Glycosyltransferase/glycogen phosphorylase"/>
    <property type="match status" value="1"/>
</dbReference>